<evidence type="ECO:0008006" key="4">
    <source>
        <dbReference type="Google" id="ProtNLM"/>
    </source>
</evidence>
<reference evidence="3" key="1">
    <citation type="journal article" date="2014" name="Proc. Natl. Acad. Sci. U.S.A.">
        <title>Extensive sampling of basidiomycete genomes demonstrates inadequacy of the white-rot/brown-rot paradigm for wood decay fungi.</title>
        <authorList>
            <person name="Riley R."/>
            <person name="Salamov A.A."/>
            <person name="Brown D.W."/>
            <person name="Nagy L.G."/>
            <person name="Floudas D."/>
            <person name="Held B.W."/>
            <person name="Levasseur A."/>
            <person name="Lombard V."/>
            <person name="Morin E."/>
            <person name="Otillar R."/>
            <person name="Lindquist E.A."/>
            <person name="Sun H."/>
            <person name="LaButti K.M."/>
            <person name="Schmutz J."/>
            <person name="Jabbour D."/>
            <person name="Luo H."/>
            <person name="Baker S.E."/>
            <person name="Pisabarro A.G."/>
            <person name="Walton J.D."/>
            <person name="Blanchette R.A."/>
            <person name="Henrissat B."/>
            <person name="Martin F."/>
            <person name="Cullen D."/>
            <person name="Hibbett D.S."/>
            <person name="Grigoriev I.V."/>
        </authorList>
    </citation>
    <scope>NUCLEOTIDE SEQUENCE [LARGE SCALE GENOMIC DNA]</scope>
    <source>
        <strain evidence="3">FD-172 SS1</strain>
    </source>
</reference>
<evidence type="ECO:0000313" key="2">
    <source>
        <dbReference type="EMBL" id="KDQ13829.1"/>
    </source>
</evidence>
<protein>
    <recommendedName>
        <fullName evidence="4">Secreted protein</fullName>
    </recommendedName>
</protein>
<keyword evidence="3" id="KW-1185">Reference proteome</keyword>
<dbReference type="AlphaFoldDB" id="A0A067ME91"/>
<sequence>MLNWVIRFKWRHSALQAIALLLLRRCPNTDSCAAQQRSSILCGTSRAATVGVRYEKGCDKEPHPPYIEKAGVRLVREKHDDEPRA</sequence>
<dbReference type="InParanoid" id="A0A067ME91"/>
<proteinExistence type="predicted"/>
<gene>
    <name evidence="2" type="ORF">BOTBODRAFT_361848</name>
</gene>
<dbReference type="EMBL" id="KL198041">
    <property type="protein sequence ID" value="KDQ13829.1"/>
    <property type="molecule type" value="Genomic_DNA"/>
</dbReference>
<keyword evidence="1" id="KW-0732">Signal</keyword>
<organism evidence="2 3">
    <name type="scientific">Botryobasidium botryosum (strain FD-172 SS1)</name>
    <dbReference type="NCBI Taxonomy" id="930990"/>
    <lineage>
        <taxon>Eukaryota</taxon>
        <taxon>Fungi</taxon>
        <taxon>Dikarya</taxon>
        <taxon>Basidiomycota</taxon>
        <taxon>Agaricomycotina</taxon>
        <taxon>Agaricomycetes</taxon>
        <taxon>Cantharellales</taxon>
        <taxon>Botryobasidiaceae</taxon>
        <taxon>Botryobasidium</taxon>
    </lineage>
</organism>
<name>A0A067ME91_BOTB1</name>
<dbReference type="Proteomes" id="UP000027195">
    <property type="component" value="Unassembled WGS sequence"/>
</dbReference>
<feature type="chain" id="PRO_5001641319" description="Secreted protein" evidence="1">
    <location>
        <begin position="30"/>
        <end position="85"/>
    </location>
</feature>
<evidence type="ECO:0000313" key="3">
    <source>
        <dbReference type="Proteomes" id="UP000027195"/>
    </source>
</evidence>
<dbReference type="HOGENOM" id="CLU_2512330_0_0_1"/>
<accession>A0A067ME91</accession>
<feature type="signal peptide" evidence="1">
    <location>
        <begin position="1"/>
        <end position="29"/>
    </location>
</feature>
<evidence type="ECO:0000256" key="1">
    <source>
        <dbReference type="SAM" id="SignalP"/>
    </source>
</evidence>